<dbReference type="GO" id="GO:0005525">
    <property type="term" value="F:GTP binding"/>
    <property type="evidence" value="ECO:0007669"/>
    <property type="project" value="UniProtKB-KW"/>
</dbReference>
<dbReference type="GO" id="GO:0001731">
    <property type="term" value="P:formation of translation preinitiation complex"/>
    <property type="evidence" value="ECO:0007669"/>
    <property type="project" value="TreeGrafter"/>
</dbReference>
<evidence type="ECO:0000313" key="5">
    <source>
        <dbReference type="Proteomes" id="UP000053097"/>
    </source>
</evidence>
<organism evidence="4 5">
    <name type="scientific">Ooceraea biroi</name>
    <name type="common">Clonal raider ant</name>
    <name type="synonym">Cerapachys biroi</name>
    <dbReference type="NCBI Taxonomy" id="2015173"/>
    <lineage>
        <taxon>Eukaryota</taxon>
        <taxon>Metazoa</taxon>
        <taxon>Ecdysozoa</taxon>
        <taxon>Arthropoda</taxon>
        <taxon>Hexapoda</taxon>
        <taxon>Insecta</taxon>
        <taxon>Pterygota</taxon>
        <taxon>Neoptera</taxon>
        <taxon>Endopterygota</taxon>
        <taxon>Hymenoptera</taxon>
        <taxon>Apocrita</taxon>
        <taxon>Aculeata</taxon>
        <taxon>Formicoidea</taxon>
        <taxon>Formicidae</taxon>
        <taxon>Dorylinae</taxon>
        <taxon>Ooceraea</taxon>
    </lineage>
</organism>
<dbReference type="Proteomes" id="UP000053097">
    <property type="component" value="Unassembled WGS sequence"/>
</dbReference>
<sequence length="89" mass="9973">MGGEERLGVTTGQPNLYKQDLSKLTSKDARKLTTLSREVISRQATINIGTIEHVVHRKSTVVKAISRVQPVRFKNELEESITIKLTKKA</sequence>
<name>A0A026WKL5_OOCBI</name>
<dbReference type="GO" id="GO:0005850">
    <property type="term" value="C:eukaryotic translation initiation factor 2 complex"/>
    <property type="evidence" value="ECO:0007669"/>
    <property type="project" value="TreeGrafter"/>
</dbReference>
<dbReference type="STRING" id="2015173.A0A026WKL5"/>
<evidence type="ECO:0000256" key="3">
    <source>
        <dbReference type="ARBA" id="ARBA00023134"/>
    </source>
</evidence>
<keyword evidence="2" id="KW-0648">Protein biosynthesis</keyword>
<keyword evidence="3" id="KW-0342">GTP-binding</keyword>
<dbReference type="InterPro" id="IPR050543">
    <property type="entry name" value="eIF2G"/>
</dbReference>
<evidence type="ECO:0000256" key="2">
    <source>
        <dbReference type="ARBA" id="ARBA00022917"/>
    </source>
</evidence>
<dbReference type="Gene3D" id="3.40.50.300">
    <property type="entry name" value="P-loop containing nucleotide triphosphate hydrolases"/>
    <property type="match status" value="1"/>
</dbReference>
<protein>
    <submittedName>
        <fullName evidence="4">Eukaryotic translation initiation factor 2 subunit 3, Y-linked</fullName>
    </submittedName>
</protein>
<keyword evidence="4" id="KW-0396">Initiation factor</keyword>
<dbReference type="AlphaFoldDB" id="A0A026WKL5"/>
<dbReference type="OrthoDB" id="1045173at2759"/>
<dbReference type="GO" id="GO:0005829">
    <property type="term" value="C:cytosol"/>
    <property type="evidence" value="ECO:0007669"/>
    <property type="project" value="TreeGrafter"/>
</dbReference>
<evidence type="ECO:0000313" key="4">
    <source>
        <dbReference type="EMBL" id="EZA55619.1"/>
    </source>
</evidence>
<evidence type="ECO:0000256" key="1">
    <source>
        <dbReference type="ARBA" id="ARBA00022741"/>
    </source>
</evidence>
<dbReference type="OMA" id="PVRFKNE"/>
<dbReference type="GO" id="GO:0003743">
    <property type="term" value="F:translation initiation factor activity"/>
    <property type="evidence" value="ECO:0007669"/>
    <property type="project" value="UniProtKB-KW"/>
</dbReference>
<accession>A0A026WKL5</accession>
<dbReference type="InterPro" id="IPR027417">
    <property type="entry name" value="P-loop_NTPase"/>
</dbReference>
<keyword evidence="5" id="KW-1185">Reference proteome</keyword>
<proteinExistence type="predicted"/>
<dbReference type="PANTHER" id="PTHR42854:SF3">
    <property type="entry name" value="EUKARYOTIC TRANSLATION INITIATION FACTOR 2 SUBUNIT 3-RELATED"/>
    <property type="match status" value="1"/>
</dbReference>
<dbReference type="EMBL" id="KK107198">
    <property type="protein sequence ID" value="EZA55619.1"/>
    <property type="molecule type" value="Genomic_DNA"/>
</dbReference>
<dbReference type="PANTHER" id="PTHR42854">
    <property type="entry name" value="EUKARYOTIC TRANSLATION INITIATION FACTOR 2 SUBUNIT 3 FAMILY MEMBER"/>
    <property type="match status" value="1"/>
</dbReference>
<keyword evidence="1" id="KW-0547">Nucleotide-binding</keyword>
<reference evidence="4 5" key="1">
    <citation type="journal article" date="2014" name="Curr. Biol.">
        <title>The genome of the clonal raider ant Cerapachys biroi.</title>
        <authorList>
            <person name="Oxley P.R."/>
            <person name="Ji L."/>
            <person name="Fetter-Pruneda I."/>
            <person name="McKenzie S.K."/>
            <person name="Li C."/>
            <person name="Hu H."/>
            <person name="Zhang G."/>
            <person name="Kronauer D.J."/>
        </authorList>
    </citation>
    <scope>NUCLEOTIDE SEQUENCE [LARGE SCALE GENOMIC DNA]</scope>
</reference>
<dbReference type="GO" id="GO:0000049">
    <property type="term" value="F:tRNA binding"/>
    <property type="evidence" value="ECO:0007669"/>
    <property type="project" value="TreeGrafter"/>
</dbReference>
<gene>
    <name evidence="4" type="ORF">X777_04245</name>
</gene>